<accession>A0A381FHP0</accession>
<organism evidence="2 3">
    <name type="scientific">Chryseobacterium indoltheticum</name>
    <dbReference type="NCBI Taxonomy" id="254"/>
    <lineage>
        <taxon>Bacteria</taxon>
        <taxon>Pseudomonadati</taxon>
        <taxon>Bacteroidota</taxon>
        <taxon>Flavobacteriia</taxon>
        <taxon>Flavobacteriales</taxon>
        <taxon>Weeksellaceae</taxon>
        <taxon>Chryseobacterium group</taxon>
        <taxon>Chryseobacterium</taxon>
    </lineage>
</organism>
<evidence type="ECO:0000313" key="3">
    <source>
        <dbReference type="Proteomes" id="UP000254282"/>
    </source>
</evidence>
<dbReference type="AlphaFoldDB" id="A0A381FHP0"/>
<dbReference type="RefSeq" id="WP_181898842.1">
    <property type="nucleotide sequence ID" value="NZ_UFVR01000004.1"/>
</dbReference>
<name>A0A381FHP0_9FLAO</name>
<evidence type="ECO:0000256" key="1">
    <source>
        <dbReference type="SAM" id="SignalP"/>
    </source>
</evidence>
<feature type="chain" id="PRO_5016987461" evidence="1">
    <location>
        <begin position="19"/>
        <end position="55"/>
    </location>
</feature>
<reference evidence="2 3" key="1">
    <citation type="submission" date="2018-06" db="EMBL/GenBank/DDBJ databases">
        <authorList>
            <consortium name="Pathogen Informatics"/>
            <person name="Doyle S."/>
        </authorList>
    </citation>
    <scope>NUCLEOTIDE SEQUENCE [LARGE SCALE GENOMIC DNA]</scope>
    <source>
        <strain evidence="2 3">NCTC13532</strain>
    </source>
</reference>
<keyword evidence="1" id="KW-0732">Signal</keyword>
<evidence type="ECO:0000313" key="2">
    <source>
        <dbReference type="EMBL" id="SUX46065.1"/>
    </source>
</evidence>
<proteinExistence type="predicted"/>
<protein>
    <submittedName>
        <fullName evidence="2">Uncharacterized protein</fullName>
    </submittedName>
</protein>
<sequence>MRTLFTFVLTLFFFYTSAQTVKGTLKDSENPSLKFHFPKLTNFNAIIAVIVLAKN</sequence>
<gene>
    <name evidence="2" type="ORF">NCTC13532_01593</name>
</gene>
<dbReference type="EMBL" id="UFVR01000004">
    <property type="protein sequence ID" value="SUX46065.1"/>
    <property type="molecule type" value="Genomic_DNA"/>
</dbReference>
<feature type="signal peptide" evidence="1">
    <location>
        <begin position="1"/>
        <end position="18"/>
    </location>
</feature>
<dbReference type="Proteomes" id="UP000254282">
    <property type="component" value="Unassembled WGS sequence"/>
</dbReference>